<reference evidence="1 2" key="1">
    <citation type="submission" date="2018-06" db="EMBL/GenBank/DDBJ databases">
        <title>A transcriptomic atlas of mushroom development highlights an independent origin of complex multicellularity.</title>
        <authorList>
            <consortium name="DOE Joint Genome Institute"/>
            <person name="Krizsan K."/>
            <person name="Almasi E."/>
            <person name="Merenyi Z."/>
            <person name="Sahu N."/>
            <person name="Viragh M."/>
            <person name="Koszo T."/>
            <person name="Mondo S."/>
            <person name="Kiss B."/>
            <person name="Balint B."/>
            <person name="Kues U."/>
            <person name="Barry K."/>
            <person name="Hegedus J.C."/>
            <person name="Henrissat B."/>
            <person name="Johnson J."/>
            <person name="Lipzen A."/>
            <person name="Ohm R."/>
            <person name="Nagy I."/>
            <person name="Pangilinan J."/>
            <person name="Yan J."/>
            <person name="Xiong Y."/>
            <person name="Grigoriev I.V."/>
            <person name="Hibbett D.S."/>
            <person name="Nagy L.G."/>
        </authorList>
    </citation>
    <scope>NUCLEOTIDE SEQUENCE [LARGE SCALE GENOMIC DNA]</scope>
    <source>
        <strain evidence="1 2">SZMC22713</strain>
    </source>
</reference>
<sequence length="159" mass="17504">MAKGAVQRDQGPKTRSANPSNCFSSLSAYHPFAACFANQTPILTIPPNTGRFIGAYSSMKPLSTITPMTINPGETPRSEIEVEAGYIAMTGRACCVFTSRVENLSRQRFGFRAMLRHGPGVSTLHPQKILLVNESRELLSDRGTYRWNLAVLPFSQSPR</sequence>
<dbReference type="EMBL" id="ML170292">
    <property type="protein sequence ID" value="TDL15068.1"/>
    <property type="molecule type" value="Genomic_DNA"/>
</dbReference>
<name>A0A4Y7PJ11_9AGAM</name>
<dbReference type="VEuPathDB" id="FungiDB:BD410DRAFT_139379"/>
<accession>A0A4Y7PJ11</accession>
<organism evidence="1 2">
    <name type="scientific">Rickenella mellea</name>
    <dbReference type="NCBI Taxonomy" id="50990"/>
    <lineage>
        <taxon>Eukaryota</taxon>
        <taxon>Fungi</taxon>
        <taxon>Dikarya</taxon>
        <taxon>Basidiomycota</taxon>
        <taxon>Agaricomycotina</taxon>
        <taxon>Agaricomycetes</taxon>
        <taxon>Hymenochaetales</taxon>
        <taxon>Rickenellaceae</taxon>
        <taxon>Rickenella</taxon>
    </lineage>
</organism>
<evidence type="ECO:0000313" key="2">
    <source>
        <dbReference type="Proteomes" id="UP000294933"/>
    </source>
</evidence>
<dbReference type="AlphaFoldDB" id="A0A4Y7PJ11"/>
<proteinExistence type="predicted"/>
<gene>
    <name evidence="1" type="ORF">BD410DRAFT_139379</name>
</gene>
<evidence type="ECO:0000313" key="1">
    <source>
        <dbReference type="EMBL" id="TDL15068.1"/>
    </source>
</evidence>
<protein>
    <submittedName>
        <fullName evidence="1">Uncharacterized protein</fullName>
    </submittedName>
</protein>
<keyword evidence="2" id="KW-1185">Reference proteome</keyword>
<dbReference type="Proteomes" id="UP000294933">
    <property type="component" value="Unassembled WGS sequence"/>
</dbReference>